<dbReference type="AlphaFoldDB" id="A0A835AH20"/>
<dbReference type="EMBL" id="JACEFO010002379">
    <property type="protein sequence ID" value="KAF8663250.1"/>
    <property type="molecule type" value="Genomic_DNA"/>
</dbReference>
<sequence>MAAIRSALTMLGRRSCSSSGSMAAASLGGTGLEKVFRPAARRTPPLPSLRQAGHSLEVRKHQIISLSQVPISLRRSTKV</sequence>
<proteinExistence type="predicted"/>
<organism evidence="1 2">
    <name type="scientific">Digitaria exilis</name>
    <dbReference type="NCBI Taxonomy" id="1010633"/>
    <lineage>
        <taxon>Eukaryota</taxon>
        <taxon>Viridiplantae</taxon>
        <taxon>Streptophyta</taxon>
        <taxon>Embryophyta</taxon>
        <taxon>Tracheophyta</taxon>
        <taxon>Spermatophyta</taxon>
        <taxon>Magnoliopsida</taxon>
        <taxon>Liliopsida</taxon>
        <taxon>Poales</taxon>
        <taxon>Poaceae</taxon>
        <taxon>PACMAD clade</taxon>
        <taxon>Panicoideae</taxon>
        <taxon>Panicodae</taxon>
        <taxon>Paniceae</taxon>
        <taxon>Anthephorinae</taxon>
        <taxon>Digitaria</taxon>
    </lineage>
</organism>
<dbReference type="Proteomes" id="UP000636709">
    <property type="component" value="Unassembled WGS sequence"/>
</dbReference>
<protein>
    <submittedName>
        <fullName evidence="1">Uncharacterized protein</fullName>
    </submittedName>
</protein>
<comment type="caution">
    <text evidence="1">The sequence shown here is derived from an EMBL/GenBank/DDBJ whole genome shotgun (WGS) entry which is preliminary data.</text>
</comment>
<reference evidence="1" key="1">
    <citation type="submission" date="2020-07" db="EMBL/GenBank/DDBJ databases">
        <title>Genome sequence and genetic diversity analysis of an under-domesticated orphan crop, white fonio (Digitaria exilis).</title>
        <authorList>
            <person name="Bennetzen J.L."/>
            <person name="Chen S."/>
            <person name="Ma X."/>
            <person name="Wang X."/>
            <person name="Yssel A.E.J."/>
            <person name="Chaluvadi S.R."/>
            <person name="Johnson M."/>
            <person name="Gangashetty P."/>
            <person name="Hamidou F."/>
            <person name="Sanogo M.D."/>
            <person name="Zwaenepoel A."/>
            <person name="Wallace J."/>
            <person name="Van De Peer Y."/>
            <person name="Van Deynze A."/>
        </authorList>
    </citation>
    <scope>NUCLEOTIDE SEQUENCE</scope>
    <source>
        <tissue evidence="1">Leaves</tissue>
    </source>
</reference>
<evidence type="ECO:0000313" key="1">
    <source>
        <dbReference type="EMBL" id="KAF8663250.1"/>
    </source>
</evidence>
<evidence type="ECO:0000313" key="2">
    <source>
        <dbReference type="Proteomes" id="UP000636709"/>
    </source>
</evidence>
<name>A0A835AH20_9POAL</name>
<gene>
    <name evidence="1" type="ORF">HU200_055859</name>
</gene>
<keyword evidence="2" id="KW-1185">Reference proteome</keyword>
<accession>A0A835AH20</accession>